<keyword evidence="6" id="KW-1185">Reference proteome</keyword>
<evidence type="ECO:0000256" key="3">
    <source>
        <dbReference type="HAMAP-Rule" id="MF_02026"/>
    </source>
</evidence>
<keyword evidence="5" id="KW-0032">Aminotransferase</keyword>
<comment type="catalytic activity">
    <reaction evidence="3">
        <text>dTDP-4-amino-4,6-dideoxy-alpha-D-galactose + 2-oxoglutarate = dTDP-4-dehydro-6-deoxy-alpha-D-glucose + L-glutamate</text>
        <dbReference type="Rhea" id="RHEA:10368"/>
        <dbReference type="ChEBI" id="CHEBI:16810"/>
        <dbReference type="ChEBI" id="CHEBI:29985"/>
        <dbReference type="ChEBI" id="CHEBI:57649"/>
        <dbReference type="ChEBI" id="CHEBI:68492"/>
        <dbReference type="EC" id="2.6.1.59"/>
    </reaction>
</comment>
<dbReference type="EMBL" id="JABBFO010000007">
    <property type="protein sequence ID" value="MBT0727521.1"/>
    <property type="molecule type" value="Genomic_DNA"/>
</dbReference>
<dbReference type="InterPro" id="IPR015421">
    <property type="entry name" value="PyrdxlP-dep_Trfase_major"/>
</dbReference>
<accession>A0ABS5T599</accession>
<dbReference type="InterPro" id="IPR032894">
    <property type="entry name" value="WecE"/>
</dbReference>
<comment type="function">
    <text evidence="3">Catalyzes the synthesis of dTDP-4-amino-4,6-dideoxy-D-galactose (dTDP-Fuc4N) from dTDP-4-keto-6-deoxy-D-glucose (dTDP-D-Glc4O) and L-glutamate.</text>
</comment>
<dbReference type="InterPro" id="IPR012749">
    <property type="entry name" value="WecE-like"/>
</dbReference>
<dbReference type="Gene3D" id="3.90.1150.10">
    <property type="entry name" value="Aspartate Aminotransferase, domain 1"/>
    <property type="match status" value="1"/>
</dbReference>
<dbReference type="HAMAP" id="MF_02026">
    <property type="entry name" value="WecE_RffA"/>
    <property type="match status" value="1"/>
</dbReference>
<dbReference type="PANTHER" id="PTHR30244:SF34">
    <property type="entry name" value="DTDP-4-AMINO-4,6-DIDEOXYGALACTOSE TRANSAMINASE"/>
    <property type="match status" value="1"/>
</dbReference>
<evidence type="ECO:0000256" key="4">
    <source>
        <dbReference type="RuleBase" id="RU004508"/>
    </source>
</evidence>
<evidence type="ECO:0000313" key="6">
    <source>
        <dbReference type="Proteomes" id="UP000786875"/>
    </source>
</evidence>
<proteinExistence type="inferred from homology"/>
<gene>
    <name evidence="5" type="primary">rffA</name>
    <name evidence="5" type="synonym">fcnA</name>
    <name evidence="3 5" type="synonym">wecE</name>
    <name evidence="5" type="ORF">HGT73_09000</name>
</gene>
<dbReference type="CDD" id="cd00616">
    <property type="entry name" value="AHBA_syn"/>
    <property type="match status" value="1"/>
</dbReference>
<dbReference type="SUPFAM" id="SSF53383">
    <property type="entry name" value="PLP-dependent transferases"/>
    <property type="match status" value="1"/>
</dbReference>
<dbReference type="EC" id="2.6.1.59" evidence="3"/>
<dbReference type="Proteomes" id="UP000786875">
    <property type="component" value="Unassembled WGS sequence"/>
</dbReference>
<dbReference type="PIRSF" id="PIRSF000390">
    <property type="entry name" value="PLP_StrS"/>
    <property type="match status" value="1"/>
</dbReference>
<dbReference type="Gene3D" id="3.40.640.10">
    <property type="entry name" value="Type I PLP-dependent aspartate aminotransferase-like (Major domain)"/>
    <property type="match status" value="1"/>
</dbReference>
<dbReference type="NCBIfam" id="NF008687">
    <property type="entry name" value="PRK11706.1"/>
    <property type="match status" value="1"/>
</dbReference>
<comment type="caution">
    <text evidence="5">The sequence shown here is derived from an EMBL/GenBank/DDBJ whole genome shotgun (WGS) entry which is preliminary data.</text>
</comment>
<dbReference type="PANTHER" id="PTHR30244">
    <property type="entry name" value="TRANSAMINASE"/>
    <property type="match status" value="1"/>
</dbReference>
<feature type="modified residue" description="N6-(pyridoxal phosphate)lysine" evidence="3">
    <location>
        <position position="181"/>
    </location>
</feature>
<dbReference type="GO" id="GO:0019180">
    <property type="term" value="F:dTDP-4-amino-4,6-dideoxygalactose transaminase activity"/>
    <property type="evidence" value="ECO:0007669"/>
    <property type="project" value="UniProtKB-EC"/>
</dbReference>
<dbReference type="NCBIfam" id="TIGR02379">
    <property type="entry name" value="ECA_wecE"/>
    <property type="match status" value="1"/>
</dbReference>
<dbReference type="RefSeq" id="WP_214213884.1">
    <property type="nucleotide sequence ID" value="NZ_JABBFO010000007.1"/>
</dbReference>
<keyword evidence="1 3" id="KW-0663">Pyridoxal phosphate</keyword>
<keyword evidence="3 5" id="KW-0808">Transferase</keyword>
<dbReference type="InterPro" id="IPR000653">
    <property type="entry name" value="DegT/StrS_aminotransferase"/>
</dbReference>
<organism evidence="5 6">
    <name type="scientific">Rosenbergiella australiborealis</name>
    <dbReference type="NCBI Taxonomy" id="1544696"/>
    <lineage>
        <taxon>Bacteria</taxon>
        <taxon>Pseudomonadati</taxon>
        <taxon>Pseudomonadota</taxon>
        <taxon>Gammaproteobacteria</taxon>
        <taxon>Enterobacterales</taxon>
        <taxon>Erwiniaceae</taxon>
        <taxon>Rosenbergiella</taxon>
    </lineage>
</organism>
<evidence type="ECO:0000313" key="5">
    <source>
        <dbReference type="EMBL" id="MBT0727521.1"/>
    </source>
</evidence>
<name>A0ABS5T599_9GAMM</name>
<comment type="cofactor">
    <cofactor evidence="3">
        <name>pyridoxal 5'-phosphate</name>
        <dbReference type="ChEBI" id="CHEBI:597326"/>
    </cofactor>
</comment>
<sequence>MIPFNAPPVTGSEVEYMQSAMMSGKLCGDGGFTRRVQQWFEQRFGVAKVLLTPSCTASLEMAALLINIQPGDEVIMPSYTFVSTANAFVLRGAKIIFVDIRPDTMNLNEELIEAAITDKTRAIVPVHYAGVSCDMDKIMALANKYQLYVIEDAAQGVMSTWKGRALGSIGHIGCYSFHETKNYTAGGEGGATLINDPALIERAEIIREKGTNRSQFFRGQVDKYTWRDLGSSYLMSDLQAAYLWAQLENAELINQRRLALWQNYRDALQPLAEQGRLTLPSIPNECQHNAHMFYLKLADQQDRDRLIAWLKEAEILSVFHYIPLHSSPAGIQFGEFRGDDRSTTVESERLVRLPMYYNLTNNQQKIVIGSLLSFFS</sequence>
<dbReference type="InterPro" id="IPR015424">
    <property type="entry name" value="PyrdxlP-dep_Trfase"/>
</dbReference>
<reference evidence="5 6" key="1">
    <citation type="submission" date="2020-04" db="EMBL/GenBank/DDBJ databases">
        <title>Genome sequencing of Rosenbergiella species.</title>
        <authorList>
            <person name="Alvarez-Perez S."/>
            <person name="Lievens B."/>
        </authorList>
    </citation>
    <scope>NUCLEOTIDE SEQUENCE [LARGE SCALE GENOMIC DNA]</scope>
    <source>
        <strain evidence="5 6">CdVSA20.1</strain>
    </source>
</reference>
<dbReference type="Pfam" id="PF01041">
    <property type="entry name" value="DegT_DnrJ_EryC1"/>
    <property type="match status" value="1"/>
</dbReference>
<evidence type="ECO:0000256" key="2">
    <source>
        <dbReference type="ARBA" id="ARBA00037999"/>
    </source>
</evidence>
<protein>
    <recommendedName>
        <fullName evidence="3">dTDP-4-amino-4,6-dideoxygalactose transaminase</fullName>
        <ecNumber evidence="3">2.6.1.59</ecNumber>
    </recommendedName>
</protein>
<comment type="similarity">
    <text evidence="2 3 4">Belongs to the DegT/DnrJ/EryC1 family.</text>
</comment>
<dbReference type="InterPro" id="IPR015422">
    <property type="entry name" value="PyrdxlP-dep_Trfase_small"/>
</dbReference>
<evidence type="ECO:0000256" key="1">
    <source>
        <dbReference type="ARBA" id="ARBA00022898"/>
    </source>
</evidence>
<comment type="pathway">
    <text evidence="3">Bacterial outer membrane biogenesis; enterobacterial common antigen biosynthesis.</text>
</comment>